<feature type="domain" description="Tetrahydrofolate dehydrogenase/cyclohydrolase NAD(P)-binding" evidence="11">
    <location>
        <begin position="136"/>
        <end position="289"/>
    </location>
</feature>
<dbReference type="InterPro" id="IPR020631">
    <property type="entry name" value="THF_DH/CycHdrlase_NAD-bd_dom"/>
</dbReference>
<keyword evidence="3 9" id="KW-0658">Purine biosynthesis</keyword>
<keyword evidence="6 9" id="KW-0560">Oxidoreductase</keyword>
<dbReference type="EC" id="3.5.4.9" evidence="9"/>
<evidence type="ECO:0000256" key="6">
    <source>
        <dbReference type="ARBA" id="ARBA00023002"/>
    </source>
</evidence>
<comment type="caution">
    <text evidence="12">The sequence shown here is derived from an EMBL/GenBank/DDBJ whole genome shotgun (WGS) entry which is preliminary data.</text>
</comment>
<gene>
    <name evidence="9" type="primary">folD</name>
    <name evidence="12" type="ORF">COW91_02235</name>
</gene>
<protein>
    <recommendedName>
        <fullName evidence="9">Bifunctional protein FolD</fullName>
    </recommendedName>
    <domain>
        <recommendedName>
            <fullName evidence="9">Methylenetetrahydrofolate dehydrogenase</fullName>
            <ecNumber evidence="9">1.5.1.5</ecNumber>
        </recommendedName>
    </domain>
    <domain>
        <recommendedName>
            <fullName evidence="9">Methenyltetrahydrofolate cyclohydrolase</fullName>
            <ecNumber evidence="9">3.5.4.9</ecNumber>
        </recommendedName>
    </domain>
</protein>
<dbReference type="PANTHER" id="PTHR48099:SF5">
    <property type="entry name" value="C-1-TETRAHYDROFOLATE SYNTHASE, CYTOPLASMIC"/>
    <property type="match status" value="1"/>
</dbReference>
<keyword evidence="7 9" id="KW-0486">Methionine biosynthesis</keyword>
<dbReference type="Pfam" id="PF02882">
    <property type="entry name" value="THF_DHG_CYH_C"/>
    <property type="match status" value="1"/>
</dbReference>
<dbReference type="InterPro" id="IPR000672">
    <property type="entry name" value="THF_DH/CycHdrlase"/>
</dbReference>
<organism evidence="12 13">
    <name type="scientific">Candidatus Nomurabacteria bacterium CG22_combo_CG10-13_8_21_14_all_32_8</name>
    <dbReference type="NCBI Taxonomy" id="1974732"/>
    <lineage>
        <taxon>Bacteria</taxon>
        <taxon>Candidatus Nomuraibacteriota</taxon>
    </lineage>
</organism>
<evidence type="ECO:0000256" key="8">
    <source>
        <dbReference type="ARBA" id="ARBA00023268"/>
    </source>
</evidence>
<dbReference type="PANTHER" id="PTHR48099">
    <property type="entry name" value="C-1-TETRAHYDROFOLATE SYNTHASE, CYTOPLASMIC-RELATED"/>
    <property type="match status" value="1"/>
</dbReference>
<evidence type="ECO:0000256" key="7">
    <source>
        <dbReference type="ARBA" id="ARBA00023167"/>
    </source>
</evidence>
<dbReference type="HAMAP" id="MF_01576">
    <property type="entry name" value="THF_DHG_CYH"/>
    <property type="match status" value="1"/>
</dbReference>
<dbReference type="UniPathway" id="UPA00193"/>
<dbReference type="PRINTS" id="PR00085">
    <property type="entry name" value="THFDHDRGNASE"/>
</dbReference>
<evidence type="ECO:0000256" key="3">
    <source>
        <dbReference type="ARBA" id="ARBA00022755"/>
    </source>
</evidence>
<evidence type="ECO:0000313" key="12">
    <source>
        <dbReference type="EMBL" id="PIP68911.1"/>
    </source>
</evidence>
<dbReference type="Gene3D" id="3.40.50.10860">
    <property type="entry name" value="Leucine Dehydrogenase, chain A, domain 1"/>
    <property type="match status" value="1"/>
</dbReference>
<dbReference type="SUPFAM" id="SSF53223">
    <property type="entry name" value="Aminoacid dehydrogenase-like, N-terminal domain"/>
    <property type="match status" value="1"/>
</dbReference>
<keyword evidence="2 9" id="KW-0554">One-carbon metabolism</keyword>
<dbReference type="AlphaFoldDB" id="A0A2H0CGI8"/>
<dbReference type="GO" id="GO:0004488">
    <property type="term" value="F:methylenetetrahydrofolate dehydrogenase (NADP+) activity"/>
    <property type="evidence" value="ECO:0007669"/>
    <property type="project" value="UniProtKB-UniRule"/>
</dbReference>
<evidence type="ECO:0000256" key="5">
    <source>
        <dbReference type="ARBA" id="ARBA00022857"/>
    </source>
</evidence>
<keyword evidence="9" id="KW-0028">Amino-acid biosynthesis</keyword>
<comment type="catalytic activity">
    <reaction evidence="9">
        <text>(6R)-5,10-methylene-5,6,7,8-tetrahydrofolate + NADP(+) = (6R)-5,10-methenyltetrahydrofolate + NADPH</text>
        <dbReference type="Rhea" id="RHEA:22812"/>
        <dbReference type="ChEBI" id="CHEBI:15636"/>
        <dbReference type="ChEBI" id="CHEBI:57455"/>
        <dbReference type="ChEBI" id="CHEBI:57783"/>
        <dbReference type="ChEBI" id="CHEBI:58349"/>
        <dbReference type="EC" id="1.5.1.5"/>
    </reaction>
</comment>
<accession>A0A2H0CGI8</accession>
<sequence length="293" mass="31649">MQIIDGKKIRDEILAKVKKEVASLSFRPIFCDVLVGDDKVSMQYVKMKAHYAETVGIYFHNANFSSSITTEDLIKEIEILNKMENMCGIIVQLPLPETIDRRAILDAIDPELDVDCLGTVASEKFYAGNISLGFPTALACMTLLDSLNFDINPLTMLRTRKIVVLGQGDLVGKPVTALLKFRGLNPNIITSKTEGKEKIIKEADIIISGTGKGSYITGNMIKKGAILIDAGTSEEISDPPSGQGRVNIVGDVDFESVKNVAGFISPVPGGVGPVTVAILLNNVLNVAKNINKN</sequence>
<evidence type="ECO:0000256" key="2">
    <source>
        <dbReference type="ARBA" id="ARBA00022563"/>
    </source>
</evidence>
<comment type="function">
    <text evidence="9">Catalyzes the oxidation of 5,10-methylenetetrahydrofolate to 5,10-methenyltetrahydrofolate and then the hydrolysis of 5,10-methenyltetrahydrofolate to 10-formyltetrahydrofolate.</text>
</comment>
<evidence type="ECO:0000259" key="10">
    <source>
        <dbReference type="Pfam" id="PF00763"/>
    </source>
</evidence>
<dbReference type="Proteomes" id="UP000229176">
    <property type="component" value="Unassembled WGS sequence"/>
</dbReference>
<dbReference type="InterPro" id="IPR020630">
    <property type="entry name" value="THF_DH/CycHdrlase_cat_dom"/>
</dbReference>
<proteinExistence type="inferred from homology"/>
<feature type="binding site" evidence="9">
    <location>
        <begin position="166"/>
        <end position="168"/>
    </location>
    <ligand>
        <name>NADP(+)</name>
        <dbReference type="ChEBI" id="CHEBI:58349"/>
    </ligand>
</feature>
<keyword evidence="8 9" id="KW-0511">Multifunctional enzyme</keyword>
<feature type="binding site" evidence="9">
    <location>
        <position position="232"/>
    </location>
    <ligand>
        <name>NADP(+)</name>
        <dbReference type="ChEBI" id="CHEBI:58349"/>
    </ligand>
</feature>
<dbReference type="GO" id="GO:0006164">
    <property type="term" value="P:purine nucleotide biosynthetic process"/>
    <property type="evidence" value="ECO:0007669"/>
    <property type="project" value="UniProtKB-KW"/>
</dbReference>
<dbReference type="EMBL" id="PCTI01000036">
    <property type="protein sequence ID" value="PIP68911.1"/>
    <property type="molecule type" value="Genomic_DNA"/>
</dbReference>
<comment type="caution">
    <text evidence="9">Lacks conserved residue(s) required for the propagation of feature annotation.</text>
</comment>
<comment type="similarity">
    <text evidence="9">Belongs to the tetrahydrofolate dehydrogenase/cyclohydrolase family.</text>
</comment>
<keyword evidence="5 9" id="KW-0521">NADP</keyword>
<dbReference type="Pfam" id="PF00763">
    <property type="entry name" value="THF_DHG_CYH"/>
    <property type="match status" value="1"/>
</dbReference>
<evidence type="ECO:0000256" key="4">
    <source>
        <dbReference type="ARBA" id="ARBA00022801"/>
    </source>
</evidence>
<comment type="subunit">
    <text evidence="9">Homodimer.</text>
</comment>
<dbReference type="InterPro" id="IPR046346">
    <property type="entry name" value="Aminoacid_DH-like_N_sf"/>
</dbReference>
<evidence type="ECO:0000259" key="11">
    <source>
        <dbReference type="Pfam" id="PF02882"/>
    </source>
</evidence>
<comment type="pathway">
    <text evidence="1 9">One-carbon metabolism; tetrahydrofolate interconversion.</text>
</comment>
<dbReference type="SUPFAM" id="SSF51735">
    <property type="entry name" value="NAD(P)-binding Rossmann-fold domains"/>
    <property type="match status" value="1"/>
</dbReference>
<reference evidence="12 13" key="1">
    <citation type="submission" date="2017-09" db="EMBL/GenBank/DDBJ databases">
        <title>Depth-based differentiation of microbial function through sediment-hosted aquifers and enrichment of novel symbionts in the deep terrestrial subsurface.</title>
        <authorList>
            <person name="Probst A.J."/>
            <person name="Ladd B."/>
            <person name="Jarett J.K."/>
            <person name="Geller-Mcgrath D.E."/>
            <person name="Sieber C.M."/>
            <person name="Emerson J.B."/>
            <person name="Anantharaman K."/>
            <person name="Thomas B.C."/>
            <person name="Malmstrom R."/>
            <person name="Stieglmeier M."/>
            <person name="Klingl A."/>
            <person name="Woyke T."/>
            <person name="Ryan C.M."/>
            <person name="Banfield J.F."/>
        </authorList>
    </citation>
    <scope>NUCLEOTIDE SEQUENCE [LARGE SCALE GENOMIC DNA]</scope>
    <source>
        <strain evidence="12">CG22_combo_CG10-13_8_21_14_all_32_8</strain>
    </source>
</reference>
<dbReference type="EC" id="1.5.1.5" evidence="9"/>
<dbReference type="GO" id="GO:0035999">
    <property type="term" value="P:tetrahydrofolate interconversion"/>
    <property type="evidence" value="ECO:0007669"/>
    <property type="project" value="UniProtKB-UniRule"/>
</dbReference>
<evidence type="ECO:0000313" key="13">
    <source>
        <dbReference type="Proteomes" id="UP000229176"/>
    </source>
</evidence>
<keyword evidence="4 9" id="KW-0378">Hydrolase</keyword>
<dbReference type="GO" id="GO:0004477">
    <property type="term" value="F:methenyltetrahydrofolate cyclohydrolase activity"/>
    <property type="evidence" value="ECO:0007669"/>
    <property type="project" value="UniProtKB-UniRule"/>
</dbReference>
<evidence type="ECO:0000256" key="9">
    <source>
        <dbReference type="HAMAP-Rule" id="MF_01576"/>
    </source>
</evidence>
<comment type="catalytic activity">
    <reaction evidence="9">
        <text>(6R)-5,10-methenyltetrahydrofolate + H2O = (6R)-10-formyltetrahydrofolate + H(+)</text>
        <dbReference type="Rhea" id="RHEA:23700"/>
        <dbReference type="ChEBI" id="CHEBI:15377"/>
        <dbReference type="ChEBI" id="CHEBI:15378"/>
        <dbReference type="ChEBI" id="CHEBI:57455"/>
        <dbReference type="ChEBI" id="CHEBI:195366"/>
        <dbReference type="EC" id="3.5.4.9"/>
    </reaction>
</comment>
<keyword evidence="9" id="KW-0368">Histidine biosynthesis</keyword>
<feature type="domain" description="Tetrahydrofolate dehydrogenase/cyclohydrolase catalytic" evidence="10">
    <location>
        <begin position="4"/>
        <end position="115"/>
    </location>
</feature>
<evidence type="ECO:0000256" key="1">
    <source>
        <dbReference type="ARBA" id="ARBA00004777"/>
    </source>
</evidence>
<name>A0A2H0CGI8_9BACT</name>
<dbReference type="GO" id="GO:0005829">
    <property type="term" value="C:cytosol"/>
    <property type="evidence" value="ECO:0007669"/>
    <property type="project" value="TreeGrafter"/>
</dbReference>
<dbReference type="GO" id="GO:0009086">
    <property type="term" value="P:methionine biosynthetic process"/>
    <property type="evidence" value="ECO:0007669"/>
    <property type="project" value="UniProtKB-KW"/>
</dbReference>
<dbReference type="Gene3D" id="3.40.50.720">
    <property type="entry name" value="NAD(P)-binding Rossmann-like Domain"/>
    <property type="match status" value="1"/>
</dbReference>
<dbReference type="InterPro" id="IPR036291">
    <property type="entry name" value="NAD(P)-bd_dom_sf"/>
</dbReference>
<dbReference type="GO" id="GO:0000105">
    <property type="term" value="P:L-histidine biosynthetic process"/>
    <property type="evidence" value="ECO:0007669"/>
    <property type="project" value="UniProtKB-KW"/>
</dbReference>